<dbReference type="NCBIfam" id="TIGR02802">
    <property type="entry name" value="Pal_lipo"/>
    <property type="match status" value="1"/>
</dbReference>
<evidence type="ECO:0000256" key="3">
    <source>
        <dbReference type="ARBA" id="ARBA00023136"/>
    </source>
</evidence>
<evidence type="ECO:0000256" key="2">
    <source>
        <dbReference type="ARBA" id="ARBA00022618"/>
    </source>
</evidence>
<dbReference type="CDD" id="cd07185">
    <property type="entry name" value="OmpA_C-like"/>
    <property type="match status" value="1"/>
</dbReference>
<organism evidence="8">
    <name type="scientific">Sedimenticola thiotaurini</name>
    <dbReference type="NCBI Taxonomy" id="1543721"/>
    <lineage>
        <taxon>Bacteria</taxon>
        <taxon>Pseudomonadati</taxon>
        <taxon>Pseudomonadota</taxon>
        <taxon>Gammaproteobacteria</taxon>
        <taxon>Chromatiales</taxon>
        <taxon>Sedimenticolaceae</taxon>
        <taxon>Sedimenticola</taxon>
    </lineage>
</organism>
<sequence>DDPNSLLSVRVIHFAFDSSEIQGQDRDVIIAHGEYLAANPEVTVTVEGHTDERGSREYNIALGERRANAVKELMLVQGAAESQITTVSYGEERPVALGSDEESWALNRRAELVY</sequence>
<keyword evidence="3 6" id="KW-0472">Membrane</keyword>
<reference evidence="8" key="1">
    <citation type="journal article" date="2020" name="mSystems">
        <title>Genome- and Community-Level Interaction Insights into Carbon Utilization and Element Cycling Functions of Hydrothermarchaeota in Hydrothermal Sediment.</title>
        <authorList>
            <person name="Zhou Z."/>
            <person name="Liu Y."/>
            <person name="Xu W."/>
            <person name="Pan J."/>
            <person name="Luo Z.H."/>
            <person name="Li M."/>
        </authorList>
    </citation>
    <scope>NUCLEOTIDE SEQUENCE [LARGE SCALE GENOMIC DNA]</scope>
    <source>
        <strain evidence="8">HyVt-443</strain>
    </source>
</reference>
<dbReference type="InterPro" id="IPR006665">
    <property type="entry name" value="OmpA-like"/>
</dbReference>
<proteinExistence type="predicted"/>
<keyword evidence="4" id="KW-0998">Cell outer membrane</keyword>
<dbReference type="Gene3D" id="3.30.1330.60">
    <property type="entry name" value="OmpA-like domain"/>
    <property type="match status" value="1"/>
</dbReference>
<keyword evidence="5" id="KW-0131">Cell cycle</keyword>
<dbReference type="GO" id="GO:0009279">
    <property type="term" value="C:cell outer membrane"/>
    <property type="evidence" value="ECO:0007669"/>
    <property type="project" value="UniProtKB-SubCell"/>
</dbReference>
<dbReference type="InterPro" id="IPR006664">
    <property type="entry name" value="OMP_bac"/>
</dbReference>
<feature type="domain" description="OmpA-like" evidence="7">
    <location>
        <begin position="1"/>
        <end position="114"/>
    </location>
</feature>
<evidence type="ECO:0000256" key="6">
    <source>
        <dbReference type="PROSITE-ProRule" id="PRU00473"/>
    </source>
</evidence>
<dbReference type="PANTHER" id="PTHR30329:SF21">
    <property type="entry name" value="LIPOPROTEIN YIAD-RELATED"/>
    <property type="match status" value="1"/>
</dbReference>
<feature type="non-terminal residue" evidence="8">
    <location>
        <position position="1"/>
    </location>
</feature>
<dbReference type="SUPFAM" id="SSF103088">
    <property type="entry name" value="OmpA-like"/>
    <property type="match status" value="1"/>
</dbReference>
<gene>
    <name evidence="8" type="primary">pal</name>
    <name evidence="8" type="ORF">ENI96_10725</name>
</gene>
<dbReference type="GO" id="GO:0051301">
    <property type="term" value="P:cell division"/>
    <property type="evidence" value="ECO:0007669"/>
    <property type="project" value="UniProtKB-KW"/>
</dbReference>
<dbReference type="InterPro" id="IPR036737">
    <property type="entry name" value="OmpA-like_sf"/>
</dbReference>
<dbReference type="EMBL" id="DRKP01000124">
    <property type="protein sequence ID" value="HEB96888.1"/>
    <property type="molecule type" value="Genomic_DNA"/>
</dbReference>
<accession>A0A831W631</accession>
<dbReference type="AlphaFoldDB" id="A0A831W631"/>
<evidence type="ECO:0000256" key="4">
    <source>
        <dbReference type="ARBA" id="ARBA00023237"/>
    </source>
</evidence>
<keyword evidence="8" id="KW-0449">Lipoprotein</keyword>
<comment type="caution">
    <text evidence="8">The sequence shown here is derived from an EMBL/GenBank/DDBJ whole genome shotgun (WGS) entry which is preliminary data.</text>
</comment>
<dbReference type="Pfam" id="PF00691">
    <property type="entry name" value="OmpA"/>
    <property type="match status" value="1"/>
</dbReference>
<dbReference type="InterPro" id="IPR050330">
    <property type="entry name" value="Bact_OuterMem_StrucFunc"/>
</dbReference>
<evidence type="ECO:0000256" key="1">
    <source>
        <dbReference type="ARBA" id="ARBA00004442"/>
    </source>
</evidence>
<dbReference type="PRINTS" id="PR01021">
    <property type="entry name" value="OMPADOMAIN"/>
</dbReference>
<dbReference type="InterPro" id="IPR014169">
    <property type="entry name" value="Pal_lipo_C"/>
</dbReference>
<name>A0A831W631_9GAMM</name>
<dbReference type="Proteomes" id="UP000886251">
    <property type="component" value="Unassembled WGS sequence"/>
</dbReference>
<evidence type="ECO:0000256" key="5">
    <source>
        <dbReference type="ARBA" id="ARBA00023306"/>
    </source>
</evidence>
<protein>
    <submittedName>
        <fullName evidence="8">Peptidoglycan-associated lipoprotein Pal</fullName>
    </submittedName>
</protein>
<dbReference type="PANTHER" id="PTHR30329">
    <property type="entry name" value="STATOR ELEMENT OF FLAGELLAR MOTOR COMPLEX"/>
    <property type="match status" value="1"/>
</dbReference>
<dbReference type="PROSITE" id="PS51123">
    <property type="entry name" value="OMPA_2"/>
    <property type="match status" value="1"/>
</dbReference>
<comment type="subcellular location">
    <subcellularLocation>
        <location evidence="1">Cell outer membrane</location>
    </subcellularLocation>
</comment>
<keyword evidence="2" id="KW-0132">Cell division</keyword>
<evidence type="ECO:0000259" key="7">
    <source>
        <dbReference type="PROSITE" id="PS51123"/>
    </source>
</evidence>
<evidence type="ECO:0000313" key="8">
    <source>
        <dbReference type="EMBL" id="HEB96888.1"/>
    </source>
</evidence>